<reference evidence="4 5" key="1">
    <citation type="submission" date="2020-02" db="EMBL/GenBank/DDBJ databases">
        <title>Draft genome sequence of Haematococcus lacustris strain NIES-144.</title>
        <authorList>
            <person name="Morimoto D."/>
            <person name="Nakagawa S."/>
            <person name="Yoshida T."/>
            <person name="Sawayama S."/>
        </authorList>
    </citation>
    <scope>NUCLEOTIDE SEQUENCE [LARGE SCALE GENOMIC DNA]</scope>
    <source>
        <strain evidence="4 5">NIES-144</strain>
    </source>
</reference>
<dbReference type="GO" id="GO:0004789">
    <property type="term" value="F:thiamine-phosphate diphosphorylase activity"/>
    <property type="evidence" value="ECO:0007669"/>
    <property type="project" value="TreeGrafter"/>
</dbReference>
<dbReference type="Pfam" id="PF02581">
    <property type="entry name" value="TMP-TENI"/>
    <property type="match status" value="1"/>
</dbReference>
<evidence type="ECO:0000313" key="4">
    <source>
        <dbReference type="EMBL" id="GFH16371.1"/>
    </source>
</evidence>
<comment type="pathway">
    <text evidence="1">Cofactor biosynthesis; thiamine diphosphate biosynthesis.</text>
</comment>
<dbReference type="CDD" id="cd00564">
    <property type="entry name" value="TMP_TenI"/>
    <property type="match status" value="1"/>
</dbReference>
<keyword evidence="5" id="KW-1185">Reference proteome</keyword>
<dbReference type="SUPFAM" id="SSF51391">
    <property type="entry name" value="Thiamin phosphate synthase"/>
    <property type="match status" value="1"/>
</dbReference>
<dbReference type="InterPro" id="IPR013785">
    <property type="entry name" value="Aldolase_TIM"/>
</dbReference>
<dbReference type="Gene3D" id="3.20.20.70">
    <property type="entry name" value="Aldolase class I"/>
    <property type="match status" value="1"/>
</dbReference>
<dbReference type="GO" id="GO:0009228">
    <property type="term" value="P:thiamine biosynthetic process"/>
    <property type="evidence" value="ECO:0007669"/>
    <property type="project" value="UniProtKB-KW"/>
</dbReference>
<dbReference type="PANTHER" id="PTHR20857:SF15">
    <property type="entry name" value="THIAMINE-PHOSPHATE SYNTHASE"/>
    <property type="match status" value="1"/>
</dbReference>
<evidence type="ECO:0000256" key="2">
    <source>
        <dbReference type="ARBA" id="ARBA00022977"/>
    </source>
</evidence>
<sequence length="141" mass="13897">RRTLAEAVAAAVQGGATIVQVRQLLGPSRLLGVSVKTVSKAELAVQQGADYLGCGAVCPTSTKDSDVIGIQGLRQVCEAVKGTPVVAIGGVGAANASVMVQAGAAGIAVVSAVFGQSDPAAAALVLRDAVDRALATHNHAT</sequence>
<protein>
    <submittedName>
        <fullName evidence="4">TMP-TENI domain-containing protein</fullName>
    </submittedName>
</protein>
<dbReference type="AlphaFoldDB" id="A0A699Z2T5"/>
<evidence type="ECO:0000259" key="3">
    <source>
        <dbReference type="Pfam" id="PF02581"/>
    </source>
</evidence>
<dbReference type="InterPro" id="IPR022998">
    <property type="entry name" value="ThiamineP_synth_TenI"/>
</dbReference>
<comment type="caution">
    <text evidence="4">The sequence shown here is derived from an EMBL/GenBank/DDBJ whole genome shotgun (WGS) entry which is preliminary data.</text>
</comment>
<gene>
    <name evidence="4" type="ORF">HaLaN_12774</name>
</gene>
<organism evidence="4 5">
    <name type="scientific">Haematococcus lacustris</name>
    <name type="common">Green alga</name>
    <name type="synonym">Haematococcus pluvialis</name>
    <dbReference type="NCBI Taxonomy" id="44745"/>
    <lineage>
        <taxon>Eukaryota</taxon>
        <taxon>Viridiplantae</taxon>
        <taxon>Chlorophyta</taxon>
        <taxon>core chlorophytes</taxon>
        <taxon>Chlorophyceae</taxon>
        <taxon>CS clade</taxon>
        <taxon>Chlamydomonadales</taxon>
        <taxon>Haematococcaceae</taxon>
        <taxon>Haematococcus</taxon>
    </lineage>
</organism>
<dbReference type="EMBL" id="BLLF01000986">
    <property type="protein sequence ID" value="GFH16371.1"/>
    <property type="molecule type" value="Genomic_DNA"/>
</dbReference>
<evidence type="ECO:0000256" key="1">
    <source>
        <dbReference type="ARBA" id="ARBA00004948"/>
    </source>
</evidence>
<name>A0A699Z2T5_HAELA</name>
<evidence type="ECO:0000313" key="5">
    <source>
        <dbReference type="Proteomes" id="UP000485058"/>
    </source>
</evidence>
<dbReference type="PANTHER" id="PTHR20857">
    <property type="entry name" value="THIAMINE-PHOSPHATE PYROPHOSPHORYLASE"/>
    <property type="match status" value="1"/>
</dbReference>
<feature type="non-terminal residue" evidence="4">
    <location>
        <position position="1"/>
    </location>
</feature>
<dbReference type="GO" id="GO:0005737">
    <property type="term" value="C:cytoplasm"/>
    <property type="evidence" value="ECO:0007669"/>
    <property type="project" value="TreeGrafter"/>
</dbReference>
<dbReference type="InterPro" id="IPR036206">
    <property type="entry name" value="ThiamineP_synth_sf"/>
</dbReference>
<keyword evidence="2" id="KW-0784">Thiamine biosynthesis</keyword>
<feature type="domain" description="Thiamine phosphate synthase/TenI" evidence="3">
    <location>
        <begin position="20"/>
        <end position="113"/>
    </location>
</feature>
<accession>A0A699Z2T5</accession>
<dbReference type="Proteomes" id="UP000485058">
    <property type="component" value="Unassembled WGS sequence"/>
</dbReference>
<proteinExistence type="predicted"/>